<dbReference type="Gene3D" id="3.40.710.10">
    <property type="entry name" value="DD-peptidase/beta-lactamase superfamily"/>
    <property type="match status" value="1"/>
</dbReference>
<reference evidence="2" key="1">
    <citation type="submission" date="2024-06" db="EMBL/GenBank/DDBJ databases">
        <title>Streptomyces sp. strain HUAS MG91 genome sequences.</title>
        <authorList>
            <person name="Mo P."/>
        </authorList>
    </citation>
    <scope>NUCLEOTIDE SEQUENCE</scope>
    <source>
        <strain evidence="2">HUAS MG91</strain>
    </source>
</reference>
<dbReference type="SUPFAM" id="SSF56601">
    <property type="entry name" value="beta-lactamase/transpeptidase-like"/>
    <property type="match status" value="1"/>
</dbReference>
<feature type="domain" description="Beta-lactamase-related" evidence="1">
    <location>
        <begin position="70"/>
        <end position="347"/>
    </location>
</feature>
<name>A0AAU8INB2_9ACTN</name>
<dbReference type="KEGG" id="stac:ABII15_05265"/>
<dbReference type="PANTHER" id="PTHR43283:SF7">
    <property type="entry name" value="BETA-LACTAMASE-RELATED DOMAIN-CONTAINING PROTEIN"/>
    <property type="match status" value="1"/>
</dbReference>
<dbReference type="InterPro" id="IPR050789">
    <property type="entry name" value="Diverse_Enzym_Activities"/>
</dbReference>
<dbReference type="EMBL" id="CP159534">
    <property type="protein sequence ID" value="XCJ69410.1"/>
    <property type="molecule type" value="Genomic_DNA"/>
</dbReference>
<dbReference type="EC" id="3.-.-.-" evidence="2"/>
<dbReference type="RefSeq" id="WP_353941097.1">
    <property type="nucleotide sequence ID" value="NZ_CP159534.1"/>
</dbReference>
<evidence type="ECO:0000259" key="1">
    <source>
        <dbReference type="Pfam" id="PF00144"/>
    </source>
</evidence>
<dbReference type="InterPro" id="IPR012338">
    <property type="entry name" value="Beta-lactam/transpept-like"/>
</dbReference>
<dbReference type="GO" id="GO:0016787">
    <property type="term" value="F:hydrolase activity"/>
    <property type="evidence" value="ECO:0007669"/>
    <property type="project" value="UniProtKB-KW"/>
</dbReference>
<gene>
    <name evidence="2" type="ORF">ABII15_05265</name>
</gene>
<sequence length="373" mass="40808">MATAPADPRIRPDVESLREPQRLIPCTTEIPRAAAPQPWPRAERPLSARITGAGRTMDLDEFLDLTFTTSLVVIVDGTLVHERYFHGVTPEDRLLGNSATKSALALLVGDIPDLDIDAPARSYVPELDDPACGYREVTVRHLLAMTTGVDWAEDHRDPASPAARLVAPVREGKGGIREQLTRIPPGRTPGTSFTYCTADSLVLDWVRERATGLDFATHLSRLWDTVGAEHPAVVGHDPHGVAMAGGSLAATARDWARLGQLQMDGTWDGRAVVPRAWTDTSSRPGEPFLHPGRLPVTITAHAGFGHHWWPLDTTGRRVTADGMRGQFVYADRDRRVVVVKTSAWPHADAWADMQYRDLCYLALPAVAEAALRA</sequence>
<evidence type="ECO:0000313" key="2">
    <source>
        <dbReference type="EMBL" id="XCJ69410.1"/>
    </source>
</evidence>
<keyword evidence="2" id="KW-0378">Hydrolase</keyword>
<proteinExistence type="predicted"/>
<dbReference type="PANTHER" id="PTHR43283">
    <property type="entry name" value="BETA-LACTAMASE-RELATED"/>
    <property type="match status" value="1"/>
</dbReference>
<accession>A0AAU8INB2</accession>
<organism evidence="2">
    <name type="scientific">Streptomyces tabacisoli</name>
    <dbReference type="NCBI Taxonomy" id="3156398"/>
    <lineage>
        <taxon>Bacteria</taxon>
        <taxon>Bacillati</taxon>
        <taxon>Actinomycetota</taxon>
        <taxon>Actinomycetes</taxon>
        <taxon>Kitasatosporales</taxon>
        <taxon>Streptomycetaceae</taxon>
        <taxon>Streptomyces</taxon>
    </lineage>
</organism>
<dbReference type="InterPro" id="IPR001466">
    <property type="entry name" value="Beta-lactam-related"/>
</dbReference>
<dbReference type="AlphaFoldDB" id="A0AAU8INB2"/>
<protein>
    <submittedName>
        <fullName evidence="2">Serine hydrolase</fullName>
        <ecNumber evidence="2">3.-.-.-</ecNumber>
    </submittedName>
</protein>
<dbReference type="Pfam" id="PF00144">
    <property type="entry name" value="Beta-lactamase"/>
    <property type="match status" value="1"/>
</dbReference>